<evidence type="ECO:0000256" key="1">
    <source>
        <dbReference type="SAM" id="MobiDB-lite"/>
    </source>
</evidence>
<keyword evidence="3" id="KW-1185">Reference proteome</keyword>
<name>A0ABW1YHA0_9DEIO</name>
<dbReference type="Gene3D" id="3.30.360.10">
    <property type="entry name" value="Dihydrodipicolinate Reductase, domain 2"/>
    <property type="match status" value="1"/>
</dbReference>
<evidence type="ECO:0000313" key="3">
    <source>
        <dbReference type="Proteomes" id="UP001596297"/>
    </source>
</evidence>
<dbReference type="EMBL" id="JBHSWD010000003">
    <property type="protein sequence ID" value="MFC6592945.1"/>
    <property type="molecule type" value="Genomic_DNA"/>
</dbReference>
<dbReference type="Proteomes" id="UP001596297">
    <property type="component" value="Unassembled WGS sequence"/>
</dbReference>
<dbReference type="RefSeq" id="WP_380084060.1">
    <property type="nucleotide sequence ID" value="NZ_JBHSWD010000003.1"/>
</dbReference>
<evidence type="ECO:0008006" key="4">
    <source>
        <dbReference type="Google" id="ProtNLM"/>
    </source>
</evidence>
<evidence type="ECO:0000313" key="2">
    <source>
        <dbReference type="EMBL" id="MFC6592945.1"/>
    </source>
</evidence>
<protein>
    <recommendedName>
        <fullName evidence="4">Oxidoreductase</fullName>
    </recommendedName>
</protein>
<organism evidence="2 3">
    <name type="scientific">Deinococcus lacus</name>
    <dbReference type="NCBI Taxonomy" id="392561"/>
    <lineage>
        <taxon>Bacteria</taxon>
        <taxon>Thermotogati</taxon>
        <taxon>Deinococcota</taxon>
        <taxon>Deinococci</taxon>
        <taxon>Deinococcales</taxon>
        <taxon>Deinococcaceae</taxon>
        <taxon>Deinococcus</taxon>
    </lineage>
</organism>
<accession>A0ABW1YHA0</accession>
<sequence>MQRLEVHDRTPTLVSGYLELERARVKWMLSIDTRFVPAELAAKGQRTYRSMTVNGEEIEFSDGFTDLHTEVYRRTLAGEGFSLDDARTAIDIVAQMRSQALTPAGRHRPPSDGPVGSAA</sequence>
<gene>
    <name evidence="2" type="ORF">ACFP81_13665</name>
</gene>
<feature type="region of interest" description="Disordered" evidence="1">
    <location>
        <begin position="100"/>
        <end position="119"/>
    </location>
</feature>
<reference evidence="3" key="1">
    <citation type="journal article" date="2019" name="Int. J. Syst. Evol. Microbiol.">
        <title>The Global Catalogue of Microorganisms (GCM) 10K type strain sequencing project: providing services to taxonomists for standard genome sequencing and annotation.</title>
        <authorList>
            <consortium name="The Broad Institute Genomics Platform"/>
            <consortium name="The Broad Institute Genome Sequencing Center for Infectious Disease"/>
            <person name="Wu L."/>
            <person name="Ma J."/>
        </authorList>
    </citation>
    <scope>NUCLEOTIDE SEQUENCE [LARGE SCALE GENOMIC DNA]</scope>
    <source>
        <strain evidence="3">CGMCC 1.15772</strain>
    </source>
</reference>
<proteinExistence type="predicted"/>
<comment type="caution">
    <text evidence="2">The sequence shown here is derived from an EMBL/GenBank/DDBJ whole genome shotgun (WGS) entry which is preliminary data.</text>
</comment>